<dbReference type="GO" id="GO:0034626">
    <property type="term" value="P:fatty acid elongation, polyunsaturated fatty acid"/>
    <property type="evidence" value="ECO:0007669"/>
    <property type="project" value="TreeGrafter"/>
</dbReference>
<dbReference type="Proteomes" id="UP001153620">
    <property type="component" value="Chromosome 3"/>
</dbReference>
<gene>
    <name evidence="11" type="ORF">CHIRRI_LOCUS12074</name>
</gene>
<dbReference type="GO" id="GO:0009922">
    <property type="term" value="F:fatty acid elongase activity"/>
    <property type="evidence" value="ECO:0007669"/>
    <property type="project" value="UniProtKB-EC"/>
</dbReference>
<dbReference type="GO" id="GO:0019367">
    <property type="term" value="P:fatty acid elongation, saturated fatty acid"/>
    <property type="evidence" value="ECO:0007669"/>
    <property type="project" value="TreeGrafter"/>
</dbReference>
<evidence type="ECO:0000256" key="8">
    <source>
        <dbReference type="ARBA" id="ARBA00023136"/>
    </source>
</evidence>
<dbReference type="Pfam" id="PF01151">
    <property type="entry name" value="ELO"/>
    <property type="match status" value="1"/>
</dbReference>
<proteinExistence type="inferred from homology"/>
<protein>
    <recommendedName>
        <fullName evidence="10">Elongation of very long chain fatty acids protein</fullName>
        <ecNumber evidence="10">2.3.1.199</ecNumber>
    </recommendedName>
    <alternativeName>
        <fullName evidence="10">Very-long-chain 3-oxoacyl-CoA synthase</fullName>
    </alternativeName>
</protein>
<dbReference type="AlphaFoldDB" id="A0A9N9WXB6"/>
<evidence type="ECO:0000256" key="7">
    <source>
        <dbReference type="ARBA" id="ARBA00023098"/>
    </source>
</evidence>
<evidence type="ECO:0000256" key="1">
    <source>
        <dbReference type="ARBA" id="ARBA00004141"/>
    </source>
</evidence>
<evidence type="ECO:0000256" key="5">
    <source>
        <dbReference type="ARBA" id="ARBA00022832"/>
    </source>
</evidence>
<evidence type="ECO:0000256" key="10">
    <source>
        <dbReference type="RuleBase" id="RU361115"/>
    </source>
</evidence>
<dbReference type="OrthoDB" id="434092at2759"/>
<evidence type="ECO:0000313" key="12">
    <source>
        <dbReference type="Proteomes" id="UP001153620"/>
    </source>
</evidence>
<keyword evidence="8 10" id="KW-0472">Membrane</keyword>
<dbReference type="EC" id="2.3.1.199" evidence="10"/>
<dbReference type="PANTHER" id="PTHR11157">
    <property type="entry name" value="FATTY ACID ACYL TRANSFERASE-RELATED"/>
    <property type="match status" value="1"/>
</dbReference>
<evidence type="ECO:0000256" key="4">
    <source>
        <dbReference type="ARBA" id="ARBA00022692"/>
    </source>
</evidence>
<dbReference type="GO" id="GO:0005789">
    <property type="term" value="C:endoplasmic reticulum membrane"/>
    <property type="evidence" value="ECO:0007669"/>
    <property type="project" value="TreeGrafter"/>
</dbReference>
<reference evidence="11" key="1">
    <citation type="submission" date="2022-01" db="EMBL/GenBank/DDBJ databases">
        <authorList>
            <person name="King R."/>
        </authorList>
    </citation>
    <scope>NUCLEOTIDE SEQUENCE</scope>
</reference>
<keyword evidence="4 10" id="KW-0812">Transmembrane</keyword>
<keyword evidence="9 10" id="KW-0275">Fatty acid biosynthesis</keyword>
<feature type="transmembrane region" description="Helical" evidence="10">
    <location>
        <begin position="205"/>
        <end position="221"/>
    </location>
</feature>
<name>A0A9N9WXB6_9DIPT</name>
<feature type="transmembrane region" description="Helical" evidence="10">
    <location>
        <begin position="57"/>
        <end position="83"/>
    </location>
</feature>
<evidence type="ECO:0000256" key="9">
    <source>
        <dbReference type="ARBA" id="ARBA00023160"/>
    </source>
</evidence>
<dbReference type="EMBL" id="OU895879">
    <property type="protein sequence ID" value="CAG9809246.1"/>
    <property type="molecule type" value="Genomic_DNA"/>
</dbReference>
<dbReference type="GO" id="GO:0034625">
    <property type="term" value="P:fatty acid elongation, monounsaturated fatty acid"/>
    <property type="evidence" value="ECO:0007669"/>
    <property type="project" value="TreeGrafter"/>
</dbReference>
<keyword evidence="5 10" id="KW-0276">Fatty acid metabolism</keyword>
<keyword evidence="6 10" id="KW-1133">Transmembrane helix</keyword>
<keyword evidence="7 10" id="KW-0443">Lipid metabolism</keyword>
<dbReference type="InterPro" id="IPR002076">
    <property type="entry name" value="ELO_fam"/>
</dbReference>
<feature type="transmembrane region" description="Helical" evidence="10">
    <location>
        <begin position="95"/>
        <end position="111"/>
    </location>
</feature>
<dbReference type="GO" id="GO:0042761">
    <property type="term" value="P:very long-chain fatty acid biosynthetic process"/>
    <property type="evidence" value="ECO:0007669"/>
    <property type="project" value="TreeGrafter"/>
</dbReference>
<comment type="subcellular location">
    <subcellularLocation>
        <location evidence="1">Membrane</location>
        <topology evidence="1">Multi-pass membrane protein</topology>
    </subcellularLocation>
</comment>
<evidence type="ECO:0000256" key="2">
    <source>
        <dbReference type="ARBA" id="ARBA00022516"/>
    </source>
</evidence>
<comment type="similarity">
    <text evidence="10">Belongs to the ELO family.</text>
</comment>
<dbReference type="GO" id="GO:0030148">
    <property type="term" value="P:sphingolipid biosynthetic process"/>
    <property type="evidence" value="ECO:0007669"/>
    <property type="project" value="TreeGrafter"/>
</dbReference>
<evidence type="ECO:0000256" key="6">
    <source>
        <dbReference type="ARBA" id="ARBA00022989"/>
    </source>
</evidence>
<feature type="transmembrane region" description="Helical" evidence="10">
    <location>
        <begin position="145"/>
        <end position="163"/>
    </location>
</feature>
<feature type="transmembrane region" description="Helical" evidence="10">
    <location>
        <begin position="262"/>
        <end position="283"/>
    </location>
</feature>
<comment type="catalytic activity">
    <reaction evidence="10">
        <text>a very-long-chain acyl-CoA + malonyl-CoA + H(+) = a very-long-chain 3-oxoacyl-CoA + CO2 + CoA</text>
        <dbReference type="Rhea" id="RHEA:32727"/>
        <dbReference type="ChEBI" id="CHEBI:15378"/>
        <dbReference type="ChEBI" id="CHEBI:16526"/>
        <dbReference type="ChEBI" id="CHEBI:57287"/>
        <dbReference type="ChEBI" id="CHEBI:57384"/>
        <dbReference type="ChEBI" id="CHEBI:90725"/>
        <dbReference type="ChEBI" id="CHEBI:90736"/>
        <dbReference type="EC" id="2.3.1.199"/>
    </reaction>
</comment>
<sequence>MDNYTDFDGFHGFQKNFVKMAWDEYNSPQQNWIDLGLRYWTVIDERLGDGRIKEYPFIYTPIPTIALVIVYLAWVMVIGPFYMRDKKPFNLKNTLIYYNAFQVLLSAYMFYEHLMAGWFKGYSYTCQTVDYTDTPLSRRMLNLCYVYYLSKLTEFADTIFFVLRKKKSQITWLHLYHHSLTPIEAWVLVKFIAGGNATFPNILNNFVHVLMYFYYMLSAMGPQYQKYLWWKKYMTEIQIAQFVLCIFHNIRALCTDCTFPPFMSSLLLLNSIIFFVLFMNFYVQNFYKRKSAATATTEKLKAQ</sequence>
<keyword evidence="12" id="KW-1185">Reference proteome</keyword>
<evidence type="ECO:0000313" key="11">
    <source>
        <dbReference type="EMBL" id="CAG9809246.1"/>
    </source>
</evidence>
<keyword evidence="3 10" id="KW-0808">Transferase</keyword>
<accession>A0A9N9WXB6</accession>
<evidence type="ECO:0000256" key="3">
    <source>
        <dbReference type="ARBA" id="ARBA00022679"/>
    </source>
</evidence>
<dbReference type="PANTHER" id="PTHR11157:SF22">
    <property type="entry name" value="ELONGATION OF VERY LONG CHAIN FATTY ACIDS PROTEIN"/>
    <property type="match status" value="1"/>
</dbReference>
<organism evidence="11 12">
    <name type="scientific">Chironomus riparius</name>
    <dbReference type="NCBI Taxonomy" id="315576"/>
    <lineage>
        <taxon>Eukaryota</taxon>
        <taxon>Metazoa</taxon>
        <taxon>Ecdysozoa</taxon>
        <taxon>Arthropoda</taxon>
        <taxon>Hexapoda</taxon>
        <taxon>Insecta</taxon>
        <taxon>Pterygota</taxon>
        <taxon>Neoptera</taxon>
        <taxon>Endopterygota</taxon>
        <taxon>Diptera</taxon>
        <taxon>Nematocera</taxon>
        <taxon>Chironomoidea</taxon>
        <taxon>Chironomidae</taxon>
        <taxon>Chironominae</taxon>
        <taxon>Chironomus</taxon>
    </lineage>
</organism>
<keyword evidence="2 10" id="KW-0444">Lipid biosynthesis</keyword>
<reference evidence="11" key="2">
    <citation type="submission" date="2022-10" db="EMBL/GenBank/DDBJ databases">
        <authorList>
            <consortium name="ENA_rothamsted_submissions"/>
            <consortium name="culmorum"/>
            <person name="King R."/>
        </authorList>
    </citation>
    <scope>NUCLEOTIDE SEQUENCE</scope>
</reference>